<evidence type="ECO:0000313" key="2">
    <source>
        <dbReference type="EMBL" id="GMQ30656.1"/>
    </source>
</evidence>
<dbReference type="EMBL" id="BTPD01000011">
    <property type="protein sequence ID" value="GMQ30656.1"/>
    <property type="molecule type" value="Genomic_DNA"/>
</dbReference>
<dbReference type="PANTHER" id="PTHR35201">
    <property type="entry name" value="TERPENE SYNTHASE"/>
    <property type="match status" value="1"/>
</dbReference>
<keyword evidence="1" id="KW-0456">Lyase</keyword>
<protein>
    <recommendedName>
        <fullName evidence="1">Terpene synthase</fullName>
        <ecNumber evidence="1">4.2.3.-</ecNumber>
    </recommendedName>
</protein>
<dbReference type="InterPro" id="IPR034686">
    <property type="entry name" value="Terpene_cyclase-like_2"/>
</dbReference>
<gene>
    <name evidence="2" type="ORF">Aconfl_32990</name>
</gene>
<dbReference type="Pfam" id="PF19086">
    <property type="entry name" value="Terpene_syn_C_2"/>
    <property type="match status" value="1"/>
</dbReference>
<sequence>MNTAQWNPLKVKSLLGLQGMAEDSAFVKLGNYISIREVSSQTIIRHAGTVETESHVLEKGLIGMFRNGKLIRLFFEGDMFLDFDSYREQIPSRFEFRALMNSCFTVLTYEDEKLVLQDLPEFRVVSEYLISKVRNSNEQWVAFSQLPYEDRLRELELKVPNLRFVLKIKELASLLGISNRSVTRLRSKESHQGGGENWKDSITQEIGYPFKHSRHDQADQLEALAISWACDFHSFLCEPEEVKRFQKAKLGLLSTYLYPEIDFHKGLWITKLYVWLFFLDDKTDQLIPGSKERFWKLILDWVLVFWGKERGNPPFLPSKIASIANAFQDLWMELEQMEQVSKVQVELIQTEVQAHLHYSWIEAGFRDRGVYPSLEDYLEYKPYFSGAKLAVSLTCLEFEDQVFESDSLWKETASLRDLGAKLIFLDNDLISYKKEQAIGDHMNYLALLVMHNSLSPLEAKEKVLAIRTSVLQDFMAENKRWMEDFNPENHLILQKLKYIKFKIAASAFWSLKISNRYD</sequence>
<comment type="similarity">
    <text evidence="1">Belongs to the terpene synthase family.</text>
</comment>
<dbReference type="SUPFAM" id="SSF51206">
    <property type="entry name" value="cAMP-binding domain-like"/>
    <property type="match status" value="1"/>
</dbReference>
<proteinExistence type="inferred from homology"/>
<organism evidence="2 3">
    <name type="scientific">Algoriphagus confluentis</name>
    <dbReference type="NCBI Taxonomy" id="1697556"/>
    <lineage>
        <taxon>Bacteria</taxon>
        <taxon>Pseudomonadati</taxon>
        <taxon>Bacteroidota</taxon>
        <taxon>Cytophagia</taxon>
        <taxon>Cytophagales</taxon>
        <taxon>Cyclobacteriaceae</taxon>
        <taxon>Algoriphagus</taxon>
    </lineage>
</organism>
<comment type="cofactor">
    <cofactor evidence="1">
        <name>Mg(2+)</name>
        <dbReference type="ChEBI" id="CHEBI:18420"/>
    </cofactor>
</comment>
<dbReference type="PANTHER" id="PTHR35201:SF4">
    <property type="entry name" value="BETA-PINACENE SYNTHASE-RELATED"/>
    <property type="match status" value="1"/>
</dbReference>
<dbReference type="InterPro" id="IPR014710">
    <property type="entry name" value="RmlC-like_jellyroll"/>
</dbReference>
<accession>A0ABQ6PRU6</accession>
<dbReference type="Gene3D" id="2.60.120.10">
    <property type="entry name" value="Jelly Rolls"/>
    <property type="match status" value="1"/>
</dbReference>
<evidence type="ECO:0000313" key="3">
    <source>
        <dbReference type="Proteomes" id="UP001338309"/>
    </source>
</evidence>
<dbReference type="InterPro" id="IPR018490">
    <property type="entry name" value="cNMP-bd_dom_sf"/>
</dbReference>
<evidence type="ECO:0000256" key="1">
    <source>
        <dbReference type="RuleBase" id="RU366034"/>
    </source>
</evidence>
<dbReference type="InterPro" id="IPR008949">
    <property type="entry name" value="Isoprenoid_synthase_dom_sf"/>
</dbReference>
<name>A0ABQ6PRU6_9BACT</name>
<dbReference type="SUPFAM" id="SSF48576">
    <property type="entry name" value="Terpenoid synthases"/>
    <property type="match status" value="1"/>
</dbReference>
<keyword evidence="3" id="KW-1185">Reference proteome</keyword>
<comment type="caution">
    <text evidence="2">The sequence shown here is derived from an EMBL/GenBank/DDBJ whole genome shotgun (WGS) entry which is preliminary data.</text>
</comment>
<dbReference type="Gene3D" id="1.10.600.10">
    <property type="entry name" value="Farnesyl Diphosphate Synthase"/>
    <property type="match status" value="1"/>
</dbReference>
<dbReference type="Proteomes" id="UP001338309">
    <property type="component" value="Unassembled WGS sequence"/>
</dbReference>
<reference evidence="2 3" key="1">
    <citation type="submission" date="2023-08" db="EMBL/GenBank/DDBJ databases">
        <title>Draft genome sequence of Algoriphagus confluentis.</title>
        <authorList>
            <person name="Takatani N."/>
            <person name="Hosokawa M."/>
            <person name="Sawabe T."/>
        </authorList>
    </citation>
    <scope>NUCLEOTIDE SEQUENCE [LARGE SCALE GENOMIC DNA]</scope>
    <source>
        <strain evidence="2 3">NBRC 111222</strain>
    </source>
</reference>
<dbReference type="EC" id="4.2.3.-" evidence="1"/>
<keyword evidence="1" id="KW-0460">Magnesium</keyword>
<dbReference type="RefSeq" id="WP_338225366.1">
    <property type="nucleotide sequence ID" value="NZ_BTPD01000011.1"/>
</dbReference>
<keyword evidence="1" id="KW-0479">Metal-binding</keyword>